<keyword evidence="3" id="KW-1185">Reference proteome</keyword>
<gene>
    <name evidence="2" type="ORF">RHABOEDO_001624</name>
</gene>
<proteinExistence type="predicted"/>
<dbReference type="Proteomes" id="UP000826014">
    <property type="component" value="Chromosome"/>
</dbReference>
<evidence type="ECO:0008006" key="4">
    <source>
        <dbReference type="Google" id="ProtNLM"/>
    </source>
</evidence>
<feature type="transmembrane region" description="Helical" evidence="1">
    <location>
        <begin position="6"/>
        <end position="25"/>
    </location>
</feature>
<keyword evidence="1" id="KW-1133">Transmembrane helix</keyword>
<name>A0ABX8V295_9BACT</name>
<organism evidence="2 3">
    <name type="scientific">Candidatus Rhabdochlamydia oedothoracis</name>
    <dbReference type="NCBI Taxonomy" id="2720720"/>
    <lineage>
        <taxon>Bacteria</taxon>
        <taxon>Pseudomonadati</taxon>
        <taxon>Chlamydiota</taxon>
        <taxon>Chlamydiia</taxon>
        <taxon>Parachlamydiales</taxon>
        <taxon>Candidatus Rhabdochlamydiaceae</taxon>
        <taxon>Candidatus Rhabdochlamydia</taxon>
    </lineage>
</organism>
<reference evidence="2 3" key="1">
    <citation type="journal article" date="2022" name="bioRxiv">
        <title>Ecology and evolution of chlamydial symbionts of arthropods.</title>
        <authorList>
            <person name="Halter T."/>
            <person name="Koestlbacher S."/>
            <person name="Collingro A."/>
            <person name="Sixt B.S."/>
            <person name="Toenshoff E.R."/>
            <person name="Hendrickx F."/>
            <person name="Kostanjsek R."/>
            <person name="Horn M."/>
        </authorList>
    </citation>
    <scope>NUCLEOTIDE SEQUENCE [LARGE SCALE GENOMIC DNA]</scope>
    <source>
        <strain evidence="2">W744xW776</strain>
    </source>
</reference>
<evidence type="ECO:0000313" key="2">
    <source>
        <dbReference type="EMBL" id="QYF49311.1"/>
    </source>
</evidence>
<evidence type="ECO:0000313" key="3">
    <source>
        <dbReference type="Proteomes" id="UP000826014"/>
    </source>
</evidence>
<dbReference type="RefSeq" id="WP_215216635.1">
    <property type="nucleotide sequence ID" value="NZ_CP075587.1"/>
</dbReference>
<keyword evidence="1" id="KW-0812">Transmembrane</keyword>
<evidence type="ECO:0000256" key="1">
    <source>
        <dbReference type="SAM" id="Phobius"/>
    </source>
</evidence>
<accession>A0ABX8V295</accession>
<keyword evidence="1" id="KW-0472">Membrane</keyword>
<dbReference type="EMBL" id="CP075587">
    <property type="protein sequence ID" value="QYF49311.1"/>
    <property type="molecule type" value="Genomic_DNA"/>
</dbReference>
<protein>
    <recommendedName>
        <fullName evidence="4">LPS export ABC transporter periplasmic protein LptC</fullName>
    </recommendedName>
</protein>
<sequence>MLKQATSIGCMLLVTTTLVWGWFFLRVRPADRSKVLNLLERQIQSKTDFLSANQTRLKVTKDIWLTQDDNSRLHHRIASKSSLLVLKPNKGKLKLIEELDQINYLMQERIYYSNGLAMQQVRLLEANSGEYHFSEKQLLSQGVSISVYKLNTHTLPQEMLSTSPIFSGNAENISLITSGKTPELQAKGFIAHIYPKD</sequence>